<name>A0A2I2EY43_ASPCN</name>
<feature type="region of interest" description="Disordered" evidence="9">
    <location>
        <begin position="1"/>
        <end position="58"/>
    </location>
</feature>
<dbReference type="Pfam" id="PF10153">
    <property type="entry name" value="Efg1"/>
    <property type="match status" value="1"/>
</dbReference>
<accession>A0A2I2EY43</accession>
<evidence type="ECO:0000256" key="6">
    <source>
        <dbReference type="ARBA" id="ARBA00022552"/>
    </source>
</evidence>
<dbReference type="GeneID" id="36522771"/>
<evidence type="ECO:0000256" key="8">
    <source>
        <dbReference type="ARBA" id="ARBA00023242"/>
    </source>
</evidence>
<proteinExistence type="inferred from homology"/>
<evidence type="ECO:0000256" key="9">
    <source>
        <dbReference type="SAM" id="MobiDB-lite"/>
    </source>
</evidence>
<dbReference type="GO" id="GO:0000462">
    <property type="term" value="P:maturation of SSU-rRNA from tricistronic rRNA transcript (SSU-rRNA, 5.8S rRNA, LSU-rRNA)"/>
    <property type="evidence" value="ECO:0007669"/>
    <property type="project" value="TreeGrafter"/>
</dbReference>
<feature type="compositionally biased region" description="Acidic residues" evidence="9">
    <location>
        <begin position="285"/>
        <end position="297"/>
    </location>
</feature>
<dbReference type="InterPro" id="IPR050786">
    <property type="entry name" value="EFG1_rRNA-proc"/>
</dbReference>
<feature type="compositionally biased region" description="Basic residues" evidence="9">
    <location>
        <begin position="39"/>
        <end position="52"/>
    </location>
</feature>
<dbReference type="EMBL" id="KZ559214">
    <property type="protein sequence ID" value="PLB33307.1"/>
    <property type="molecule type" value="Genomic_DNA"/>
</dbReference>
<feature type="compositionally biased region" description="Basic and acidic residues" evidence="9">
    <location>
        <begin position="242"/>
        <end position="278"/>
    </location>
</feature>
<comment type="similarity">
    <text evidence="3">Belongs to the EFG1 family.</text>
</comment>
<feature type="compositionally biased region" description="Basic and acidic residues" evidence="9">
    <location>
        <begin position="17"/>
        <end position="38"/>
    </location>
</feature>
<keyword evidence="7" id="KW-0175">Coiled coil</keyword>
<dbReference type="RefSeq" id="XP_024667319.1">
    <property type="nucleotide sequence ID" value="XM_024815611.1"/>
</dbReference>
<gene>
    <name evidence="10" type="ORF">BDW47DRAFT_121346</name>
</gene>
<evidence type="ECO:0000256" key="2">
    <source>
        <dbReference type="ARBA" id="ARBA00004604"/>
    </source>
</evidence>
<evidence type="ECO:0000256" key="5">
    <source>
        <dbReference type="ARBA" id="ARBA00019827"/>
    </source>
</evidence>
<evidence type="ECO:0000256" key="7">
    <source>
        <dbReference type="ARBA" id="ARBA00023054"/>
    </source>
</evidence>
<dbReference type="AlphaFoldDB" id="A0A2I2EY43"/>
<reference evidence="10 11" key="1">
    <citation type="submission" date="2017-12" db="EMBL/GenBank/DDBJ databases">
        <authorList>
            <consortium name="DOE Joint Genome Institute"/>
            <person name="Haridas S."/>
            <person name="Kjaerbolling I."/>
            <person name="Vesth T.C."/>
            <person name="Frisvad J.C."/>
            <person name="Nybo J.L."/>
            <person name="Theobald S."/>
            <person name="Kuo A."/>
            <person name="Bowyer P."/>
            <person name="Matsuda Y."/>
            <person name="Mondo S."/>
            <person name="Lyhne E.K."/>
            <person name="Kogle M.E."/>
            <person name="Clum A."/>
            <person name="Lipzen A."/>
            <person name="Salamov A."/>
            <person name="Ngan C.Y."/>
            <person name="Daum C."/>
            <person name="Chiniquy J."/>
            <person name="Barry K."/>
            <person name="LaButti K."/>
            <person name="Simmons B.A."/>
            <person name="Magnuson J.K."/>
            <person name="Mortensen U.H."/>
            <person name="Larsen T.O."/>
            <person name="Grigoriev I.V."/>
            <person name="Baker S.E."/>
            <person name="Andersen M.R."/>
            <person name="Nordberg H.P."/>
            <person name="Cantor M.N."/>
            <person name="Hua S.X."/>
        </authorList>
    </citation>
    <scope>NUCLEOTIDE SEQUENCE [LARGE SCALE GENOMIC DNA]</scope>
    <source>
        <strain evidence="10 11">CBS 102.13</strain>
    </source>
</reference>
<dbReference type="STRING" id="41067.A0A2I2EY43"/>
<comment type="function">
    <text evidence="1">Involved in rRNA processing.</text>
</comment>
<keyword evidence="8" id="KW-0539">Nucleus</keyword>
<evidence type="ECO:0000256" key="1">
    <source>
        <dbReference type="ARBA" id="ARBA00002773"/>
    </source>
</evidence>
<dbReference type="GO" id="GO:0005730">
    <property type="term" value="C:nucleolus"/>
    <property type="evidence" value="ECO:0007669"/>
    <property type="project" value="UniProtKB-SubCell"/>
</dbReference>
<sequence length="297" mass="34033">MPRDHSRSQSPDTSSRPYRDRSDPPKRKYHRDGDAEHQHHSRKKLQLPKKDHKYPSVNELKKRIRDAKRLLNKSDLPVEARIVQERALKGYEQDLEDETKRRDRSAMIKKYHFVRFLDRKTATKDIKSLQAQQKTLAESSNPTASAVAALEQELYIAQVNLNYTIYYPLAEKYIALYATQQKKKKMGESTDDGDTSKTVYKPVHATAAEKPPMWHVVEKCMKEGTLDRLREGKLGADGSSARVEKEGRKEKETKGKKEKKEGASGKAADRAGSRRRDVPVPVVPEEQDEESDGGFFE</sequence>
<keyword evidence="6" id="KW-0698">rRNA processing</keyword>
<evidence type="ECO:0000313" key="10">
    <source>
        <dbReference type="EMBL" id="PLB33307.1"/>
    </source>
</evidence>
<feature type="region of interest" description="Disordered" evidence="9">
    <location>
        <begin position="230"/>
        <end position="297"/>
    </location>
</feature>
<evidence type="ECO:0000313" key="11">
    <source>
        <dbReference type="Proteomes" id="UP000234585"/>
    </source>
</evidence>
<dbReference type="OrthoDB" id="47732at2759"/>
<dbReference type="GO" id="GO:0030688">
    <property type="term" value="C:preribosome, small subunit precursor"/>
    <property type="evidence" value="ECO:0007669"/>
    <property type="project" value="TreeGrafter"/>
</dbReference>
<keyword evidence="11" id="KW-1185">Reference proteome</keyword>
<evidence type="ECO:0000256" key="4">
    <source>
        <dbReference type="ARBA" id="ARBA00018689"/>
    </source>
</evidence>
<comment type="subcellular location">
    <subcellularLocation>
        <location evidence="2">Nucleus</location>
        <location evidence="2">Nucleolus</location>
    </subcellularLocation>
</comment>
<evidence type="ECO:0000256" key="3">
    <source>
        <dbReference type="ARBA" id="ARBA00006916"/>
    </source>
</evidence>
<dbReference type="PANTHER" id="PTHR33911">
    <property type="entry name" value="RRNA-PROCESSING PROTEIN EFG1"/>
    <property type="match status" value="1"/>
</dbReference>
<dbReference type="Proteomes" id="UP000234585">
    <property type="component" value="Unassembled WGS sequence"/>
</dbReference>
<dbReference type="PANTHER" id="PTHR33911:SF1">
    <property type="entry name" value="RRNA-PROCESSING PROTEIN EFG1"/>
    <property type="match status" value="1"/>
</dbReference>
<protein>
    <recommendedName>
        <fullName evidence="4">rRNA-processing protein EFG1</fullName>
    </recommendedName>
    <alternativeName>
        <fullName evidence="5">rRNA-processing protein efg1</fullName>
    </alternativeName>
</protein>
<organism evidence="10 11">
    <name type="scientific">Aspergillus candidus</name>
    <dbReference type="NCBI Taxonomy" id="41067"/>
    <lineage>
        <taxon>Eukaryota</taxon>
        <taxon>Fungi</taxon>
        <taxon>Dikarya</taxon>
        <taxon>Ascomycota</taxon>
        <taxon>Pezizomycotina</taxon>
        <taxon>Eurotiomycetes</taxon>
        <taxon>Eurotiomycetidae</taxon>
        <taxon>Eurotiales</taxon>
        <taxon>Aspergillaceae</taxon>
        <taxon>Aspergillus</taxon>
        <taxon>Aspergillus subgen. Circumdati</taxon>
    </lineage>
</organism>
<dbReference type="InterPro" id="IPR019310">
    <property type="entry name" value="Efg1"/>
</dbReference>